<dbReference type="GO" id="GO:0006696">
    <property type="term" value="P:ergosterol biosynthetic process"/>
    <property type="evidence" value="ECO:0007669"/>
    <property type="project" value="EnsemblFungi"/>
</dbReference>
<evidence type="ECO:0000256" key="8">
    <source>
        <dbReference type="ARBA" id="ARBA00023098"/>
    </source>
</evidence>
<evidence type="ECO:0000256" key="9">
    <source>
        <dbReference type="ARBA" id="ARBA00029438"/>
    </source>
</evidence>
<sequence>MTNATLTLPILVSAPGKLILFGEHSVVYDKPAIAASLASLRTYLLVTEANDPNSIELNFPDINFHHKWTTTDFEKIPHDSSATVDQMEQILNPDTVSPLSKTLIKNITPLLSALHRDTIHYNAAFSFLYLYLSLCPHQRGLNFTIKSTSPIGAGLGSSASISVILVTSMLLCQGVPFNKELINSWSFIGEKCLHGDPSGIDNLVSTYGGAVYFKRSDPTPIILQQFPSIPMVLTYTKIPRSTSTLVGGVRELHDKETKLCDLLLDSMGCVTERAMDILNHYDSSGANDNCHDSLLELVRINHGLLVSLGVSHPGLEQVRIVSDELRIGETKLTGAGGGGCAMTILKKDIDQDILKAFTDTIRDKLQYEIFQTNLGGRGCCYVPRDTISDGDLIRILKVFQDPVTVQEIDAVLLPEKSHLQWSDSE</sequence>
<keyword evidence="7" id="KW-0460">Magnesium</keyword>
<evidence type="ECO:0000256" key="4">
    <source>
        <dbReference type="ARBA" id="ARBA00022741"/>
    </source>
</evidence>
<evidence type="ECO:0000256" key="1">
    <source>
        <dbReference type="ARBA" id="ARBA00022490"/>
    </source>
</evidence>
<dbReference type="Pfam" id="PF00288">
    <property type="entry name" value="GHMP_kinases_N"/>
    <property type="match status" value="1"/>
</dbReference>
<dbReference type="Pfam" id="PF08544">
    <property type="entry name" value="GHMP_kinases_C"/>
    <property type="match status" value="1"/>
</dbReference>
<dbReference type="GO" id="GO:0004496">
    <property type="term" value="F:mevalonate kinase activity"/>
    <property type="evidence" value="ECO:0007669"/>
    <property type="project" value="UniProtKB-EC"/>
</dbReference>
<keyword evidence="2 10" id="KW-0444">Lipid biosynthesis</keyword>
<dbReference type="OMA" id="LMDFNHG"/>
<dbReference type="Proteomes" id="UP000001640">
    <property type="component" value="Chromosome 3"/>
</dbReference>
<evidence type="ECO:0000256" key="6">
    <source>
        <dbReference type="ARBA" id="ARBA00022840"/>
    </source>
</evidence>
<keyword evidence="10" id="KW-0752">Steroid biosynthesis</keyword>
<dbReference type="GO" id="GO:0019287">
    <property type="term" value="P:isopentenyl diphosphate biosynthetic process, mevalonate pathway"/>
    <property type="evidence" value="ECO:0007669"/>
    <property type="project" value="UniProtKB-UniPathway"/>
</dbReference>
<evidence type="ECO:0000313" key="13">
    <source>
        <dbReference type="EMBL" id="CCC69100.1"/>
    </source>
</evidence>
<proteinExistence type="inferred from homology"/>
<dbReference type="EMBL" id="HE576754">
    <property type="protein sequence ID" value="CCC69100.1"/>
    <property type="molecule type" value="Genomic_DNA"/>
</dbReference>
<keyword evidence="10" id="KW-0756">Sterol biosynthesis</keyword>
<dbReference type="AlphaFoldDB" id="G0VC91"/>
<keyword evidence="1 10" id="KW-0963">Cytoplasm</keyword>
<keyword evidence="5 10" id="KW-0418">Kinase</keyword>
<accession>G0VC91</accession>
<feature type="domain" description="GHMP kinase N-terminal" evidence="11">
    <location>
        <begin position="136"/>
        <end position="209"/>
    </location>
</feature>
<dbReference type="InterPro" id="IPR013750">
    <property type="entry name" value="GHMP_kinase_C_dom"/>
</dbReference>
<dbReference type="PANTHER" id="PTHR43290:SF2">
    <property type="entry name" value="MEVALONATE KINASE"/>
    <property type="match status" value="1"/>
</dbReference>
<reference key="2">
    <citation type="submission" date="2011-08" db="EMBL/GenBank/DDBJ databases">
        <title>Genome sequence of Naumovozyma castellii.</title>
        <authorList>
            <person name="Gordon J.L."/>
            <person name="Armisen D."/>
            <person name="Proux-Wera E."/>
            <person name="OhEigeartaigh S.S."/>
            <person name="Byrne K.P."/>
            <person name="Wolfe K.H."/>
        </authorList>
    </citation>
    <scope>NUCLEOTIDE SEQUENCE</scope>
    <source>
        <strain>Type strain:CBS 4309</strain>
    </source>
</reference>
<dbReference type="EC" id="2.7.1.36" evidence="10"/>
<dbReference type="InterPro" id="IPR006204">
    <property type="entry name" value="GHMP_kinase_N_dom"/>
</dbReference>
<evidence type="ECO:0000256" key="5">
    <source>
        <dbReference type="ARBA" id="ARBA00022777"/>
    </source>
</evidence>
<evidence type="ECO:0000256" key="2">
    <source>
        <dbReference type="ARBA" id="ARBA00022516"/>
    </source>
</evidence>
<dbReference type="HOGENOM" id="CLU_017814_0_1_1"/>
<dbReference type="RefSeq" id="XP_003675467.1">
    <property type="nucleotide sequence ID" value="XM_003675419.1"/>
</dbReference>
<evidence type="ECO:0000256" key="7">
    <source>
        <dbReference type="ARBA" id="ARBA00022842"/>
    </source>
</evidence>
<feature type="domain" description="GHMP kinase C-terminal" evidence="12">
    <location>
        <begin position="289"/>
        <end position="353"/>
    </location>
</feature>
<comment type="pathway">
    <text evidence="9 10">Isoprenoid biosynthesis; isopentenyl diphosphate biosynthesis via mevalonate pathway; isopentenyl diphosphate from (R)-mevalonate: step 1/3.</text>
</comment>
<dbReference type="InParanoid" id="G0VC91"/>
<evidence type="ECO:0000259" key="12">
    <source>
        <dbReference type="Pfam" id="PF08544"/>
    </source>
</evidence>
<comment type="catalytic activity">
    <reaction evidence="10">
        <text>(R)-mevalonate + ATP = (R)-5-phosphomevalonate + ADP + H(+)</text>
        <dbReference type="Rhea" id="RHEA:17065"/>
        <dbReference type="ChEBI" id="CHEBI:15378"/>
        <dbReference type="ChEBI" id="CHEBI:30616"/>
        <dbReference type="ChEBI" id="CHEBI:36464"/>
        <dbReference type="ChEBI" id="CHEBI:58146"/>
        <dbReference type="ChEBI" id="CHEBI:456216"/>
        <dbReference type="EC" id="2.7.1.36"/>
    </reaction>
</comment>
<keyword evidence="3 10" id="KW-0808">Transferase</keyword>
<keyword evidence="10" id="KW-1207">Sterol metabolism</keyword>
<keyword evidence="4 10" id="KW-0547">Nucleotide-binding</keyword>
<dbReference type="GO" id="GO:0005829">
    <property type="term" value="C:cytosol"/>
    <property type="evidence" value="ECO:0007669"/>
    <property type="project" value="TreeGrafter"/>
</dbReference>
<keyword evidence="14" id="KW-1185">Reference proteome</keyword>
<dbReference type="Gene3D" id="3.30.70.890">
    <property type="entry name" value="GHMP kinase, C-terminal domain"/>
    <property type="match status" value="1"/>
</dbReference>
<dbReference type="SUPFAM" id="SSF54211">
    <property type="entry name" value="Ribosomal protein S5 domain 2-like"/>
    <property type="match status" value="1"/>
</dbReference>
<dbReference type="OrthoDB" id="1652964at2759"/>
<dbReference type="PANTHER" id="PTHR43290">
    <property type="entry name" value="MEVALONATE KINASE"/>
    <property type="match status" value="1"/>
</dbReference>
<protein>
    <recommendedName>
        <fullName evidence="10">Mevalonate kinase</fullName>
        <shortName evidence="10">MK</shortName>
        <ecNumber evidence="10">2.7.1.36</ecNumber>
    </recommendedName>
</protein>
<dbReference type="GeneID" id="96902684"/>
<comment type="subcellular location">
    <subcellularLocation>
        <location evidence="10">Cytoplasm</location>
    </subcellularLocation>
</comment>
<dbReference type="PRINTS" id="PR00959">
    <property type="entry name" value="MEVGALKINASE"/>
</dbReference>
<evidence type="ECO:0000256" key="3">
    <source>
        <dbReference type="ARBA" id="ARBA00022679"/>
    </source>
</evidence>
<dbReference type="InterPro" id="IPR036554">
    <property type="entry name" value="GHMP_kinase_C_sf"/>
</dbReference>
<dbReference type="UniPathway" id="UPA00057">
    <property type="reaction ID" value="UER00098"/>
</dbReference>
<dbReference type="InterPro" id="IPR014721">
    <property type="entry name" value="Ribsml_uS5_D2-typ_fold_subgr"/>
</dbReference>
<evidence type="ECO:0000256" key="10">
    <source>
        <dbReference type="RuleBase" id="RU363087"/>
    </source>
</evidence>
<dbReference type="eggNOG" id="KOG1511">
    <property type="taxonomic scope" value="Eukaryota"/>
</dbReference>
<dbReference type="STRING" id="1064592.G0VC91"/>
<dbReference type="Gene3D" id="3.30.230.10">
    <property type="match status" value="1"/>
</dbReference>
<reference evidence="13 14" key="1">
    <citation type="journal article" date="2011" name="Proc. Natl. Acad. Sci. U.S.A.">
        <title>Evolutionary erosion of yeast sex chromosomes by mating-type switching accidents.</title>
        <authorList>
            <person name="Gordon J.L."/>
            <person name="Armisen D."/>
            <person name="Proux-Wera E."/>
            <person name="Oheigeartaigh S.S."/>
            <person name="Byrne K.P."/>
            <person name="Wolfe K.H."/>
        </authorList>
    </citation>
    <scope>NUCLEOTIDE SEQUENCE [LARGE SCALE GENOMIC DNA]</scope>
    <source>
        <strain evidence="14">ATCC 76901 / BCRC 22586 / CBS 4309 / NBRC 1992 / NRRL Y-12630</strain>
    </source>
</reference>
<organism evidence="13 14">
    <name type="scientific">Naumovozyma castellii</name>
    <name type="common">Yeast</name>
    <name type="synonym">Saccharomyces castellii</name>
    <dbReference type="NCBI Taxonomy" id="27288"/>
    <lineage>
        <taxon>Eukaryota</taxon>
        <taxon>Fungi</taxon>
        <taxon>Dikarya</taxon>
        <taxon>Ascomycota</taxon>
        <taxon>Saccharomycotina</taxon>
        <taxon>Saccharomycetes</taxon>
        <taxon>Saccharomycetales</taxon>
        <taxon>Saccharomycetaceae</taxon>
        <taxon>Naumovozyma</taxon>
    </lineage>
</organism>
<dbReference type="KEGG" id="ncs:NCAS_0C01100"/>
<dbReference type="GO" id="GO:0005524">
    <property type="term" value="F:ATP binding"/>
    <property type="evidence" value="ECO:0007669"/>
    <property type="project" value="UniProtKB-KW"/>
</dbReference>
<keyword evidence="8 10" id="KW-0443">Lipid metabolism</keyword>
<keyword evidence="6 10" id="KW-0067">ATP-binding</keyword>
<dbReference type="GO" id="GO:0010142">
    <property type="term" value="P:farnesyl diphosphate biosynthetic process, mevalonate pathway"/>
    <property type="evidence" value="ECO:0007669"/>
    <property type="project" value="EnsemblFungi"/>
</dbReference>
<dbReference type="NCBIfam" id="TIGR00549">
    <property type="entry name" value="mevalon_kin"/>
    <property type="match status" value="1"/>
</dbReference>
<evidence type="ECO:0000259" key="11">
    <source>
        <dbReference type="Pfam" id="PF00288"/>
    </source>
</evidence>
<keyword evidence="10" id="KW-0753">Steroid metabolism</keyword>
<comment type="similarity">
    <text evidence="10">Belongs to the GHMP kinase family. Mevalonate kinase subfamily.</text>
</comment>
<name>G0VC91_NAUCA</name>
<dbReference type="InterPro" id="IPR020568">
    <property type="entry name" value="Ribosomal_Su5_D2-typ_SF"/>
</dbReference>
<comment type="function">
    <text evidence="10">Mevalonate kinase; part of the second module of ergosterol biosynthesis pathway that includes the middle steps of the pathway. The second module is carried out in the vacuole and involves the formation of farnesyl diphosphate, which is also an important intermediate in the biosynthesis of ubiquinone, dolichol, heme and prenylated proteins.</text>
</comment>
<dbReference type="SUPFAM" id="SSF55060">
    <property type="entry name" value="GHMP Kinase, C-terminal domain"/>
    <property type="match status" value="1"/>
</dbReference>
<dbReference type="InterPro" id="IPR006205">
    <property type="entry name" value="Mev_gal_kin"/>
</dbReference>
<evidence type="ECO:0000313" key="14">
    <source>
        <dbReference type="Proteomes" id="UP000001640"/>
    </source>
</evidence>
<dbReference type="FunCoup" id="G0VC91">
    <property type="interactions" value="472"/>
</dbReference>
<gene>
    <name evidence="13" type="primary">NCAS0C01100</name>
    <name evidence="13" type="ordered locus">NCAS_0C01100</name>
</gene>